<comment type="caution">
    <text evidence="7">The sequence shown here is derived from an EMBL/GenBank/DDBJ whole genome shotgun (WGS) entry which is preliminary data.</text>
</comment>
<feature type="transmembrane region" description="Helical" evidence="6">
    <location>
        <begin position="228"/>
        <end position="250"/>
    </location>
</feature>
<dbReference type="PANTHER" id="PTHR30250:SF11">
    <property type="entry name" value="O-ANTIGEN TRANSPORTER-RELATED"/>
    <property type="match status" value="1"/>
</dbReference>
<feature type="transmembrane region" description="Helical" evidence="6">
    <location>
        <begin position="43"/>
        <end position="65"/>
    </location>
</feature>
<comment type="subcellular location">
    <subcellularLocation>
        <location evidence="1">Cell membrane</location>
        <topology evidence="1">Multi-pass membrane protein</topology>
    </subcellularLocation>
</comment>
<keyword evidence="5 6" id="KW-0472">Membrane</keyword>
<feature type="transmembrane region" description="Helical" evidence="6">
    <location>
        <begin position="118"/>
        <end position="138"/>
    </location>
</feature>
<dbReference type="GO" id="GO:0005886">
    <property type="term" value="C:plasma membrane"/>
    <property type="evidence" value="ECO:0007669"/>
    <property type="project" value="UniProtKB-SubCell"/>
</dbReference>
<evidence type="ECO:0000256" key="4">
    <source>
        <dbReference type="ARBA" id="ARBA00022989"/>
    </source>
</evidence>
<evidence type="ECO:0000256" key="5">
    <source>
        <dbReference type="ARBA" id="ARBA00023136"/>
    </source>
</evidence>
<keyword evidence="8" id="KW-1185">Reference proteome</keyword>
<proteinExistence type="predicted"/>
<feature type="transmembrane region" description="Helical" evidence="6">
    <location>
        <begin position="77"/>
        <end position="98"/>
    </location>
</feature>
<evidence type="ECO:0008006" key="9">
    <source>
        <dbReference type="Google" id="ProtNLM"/>
    </source>
</evidence>
<evidence type="ECO:0000256" key="6">
    <source>
        <dbReference type="SAM" id="Phobius"/>
    </source>
</evidence>
<organism evidence="7 8">
    <name type="scientific">Neolewinella lacunae</name>
    <dbReference type="NCBI Taxonomy" id="1517758"/>
    <lineage>
        <taxon>Bacteria</taxon>
        <taxon>Pseudomonadati</taxon>
        <taxon>Bacteroidota</taxon>
        <taxon>Saprospiria</taxon>
        <taxon>Saprospirales</taxon>
        <taxon>Lewinellaceae</taxon>
        <taxon>Neolewinella</taxon>
    </lineage>
</organism>
<evidence type="ECO:0000256" key="3">
    <source>
        <dbReference type="ARBA" id="ARBA00022692"/>
    </source>
</evidence>
<gene>
    <name evidence="7" type="ORF">H9S92_05565</name>
</gene>
<evidence type="ECO:0000256" key="2">
    <source>
        <dbReference type="ARBA" id="ARBA00022475"/>
    </source>
</evidence>
<feature type="transmembrane region" description="Helical" evidence="6">
    <location>
        <begin position="422"/>
        <end position="440"/>
    </location>
</feature>
<dbReference type="RefSeq" id="WP_187465726.1">
    <property type="nucleotide sequence ID" value="NZ_JACSIT010000069.1"/>
</dbReference>
<evidence type="ECO:0000313" key="7">
    <source>
        <dbReference type="EMBL" id="MBC6993616.1"/>
    </source>
</evidence>
<feature type="transmembrane region" description="Helical" evidence="6">
    <location>
        <begin position="303"/>
        <end position="322"/>
    </location>
</feature>
<name>A0A923PL05_9BACT</name>
<dbReference type="PANTHER" id="PTHR30250">
    <property type="entry name" value="PST FAMILY PREDICTED COLANIC ACID TRANSPORTER"/>
    <property type="match status" value="1"/>
</dbReference>
<dbReference type="EMBL" id="JACSIT010000069">
    <property type="protein sequence ID" value="MBC6993616.1"/>
    <property type="molecule type" value="Genomic_DNA"/>
</dbReference>
<keyword evidence="4 6" id="KW-1133">Transmembrane helix</keyword>
<dbReference type="Proteomes" id="UP000650081">
    <property type="component" value="Unassembled WGS sequence"/>
</dbReference>
<evidence type="ECO:0000313" key="8">
    <source>
        <dbReference type="Proteomes" id="UP000650081"/>
    </source>
</evidence>
<feature type="transmembrane region" description="Helical" evidence="6">
    <location>
        <begin position="337"/>
        <end position="358"/>
    </location>
</feature>
<feature type="transmembrane region" description="Helical" evidence="6">
    <location>
        <begin position="172"/>
        <end position="193"/>
    </location>
</feature>
<sequence>MSKSLIRAGQFAQVARQAALIGVALVLPRLGIGREVIGQWESLLFLGYIISFGWLTGLLQGYLLNVRLTRPAEAQQFSRLAIGGVAGFSALLLLVAAALHEPLFRLLRLGEAPPGWGYFFLFLLAQWPGLFFEQVLVVRGKASALAVFSGLSALGLALSILVPLYYGANLVQALLVLAVFSGGKGFVLLLWWLRDAWQQQQIPQQQPGRLEKHDPGLLKSWLTTSYSLILYASAGTLVTAFDPWFVNYWYAGDEAIFAIFRYGARELPLLAAVVNGTMVVVLPRLTEDISAGLDLLKSSSRRLFHWVFSGAILLMLSSPWWWTIVFTEVFADSLPLFRVYLFLVVSRLLFPMPVVLAFGFTRRLYLFSLSELVSNIILSLILVPFMGLMGVVVSTVIADILNKVVLIVYLKIKAEISLSRYVDVRTFAVYSLLLMVAYVLF</sequence>
<keyword evidence="2" id="KW-1003">Cell membrane</keyword>
<dbReference type="AlphaFoldDB" id="A0A923PL05"/>
<dbReference type="InterPro" id="IPR050833">
    <property type="entry name" value="Poly_Biosynth_Transport"/>
</dbReference>
<feature type="transmembrane region" description="Helical" evidence="6">
    <location>
        <begin position="145"/>
        <end position="166"/>
    </location>
</feature>
<protein>
    <recommendedName>
        <fullName evidence="9">Polysaccharide biosynthesis protein C-terminal domain-containing protein</fullName>
    </recommendedName>
</protein>
<reference evidence="7" key="1">
    <citation type="submission" date="2020-08" db="EMBL/GenBank/DDBJ databases">
        <title>Lewinella bacteria from marine environments.</title>
        <authorList>
            <person name="Zhong Y."/>
        </authorList>
    </citation>
    <scope>NUCLEOTIDE SEQUENCE</scope>
    <source>
        <strain evidence="7">KCTC 42187</strain>
    </source>
</reference>
<accession>A0A923PL05</accession>
<evidence type="ECO:0000256" key="1">
    <source>
        <dbReference type="ARBA" id="ARBA00004651"/>
    </source>
</evidence>
<keyword evidence="3 6" id="KW-0812">Transmembrane</keyword>